<dbReference type="SUPFAM" id="SSF88659">
    <property type="entry name" value="Sigma3 and sigma4 domains of RNA polymerase sigma factors"/>
    <property type="match status" value="1"/>
</dbReference>
<evidence type="ECO:0000259" key="6">
    <source>
        <dbReference type="Pfam" id="PF04542"/>
    </source>
</evidence>
<keyword evidence="3" id="KW-0731">Sigma factor</keyword>
<feature type="domain" description="RNA polymerase sigma-70 region 2" evidence="6">
    <location>
        <begin position="17"/>
        <end position="78"/>
    </location>
</feature>
<dbReference type="PANTHER" id="PTHR43133:SF50">
    <property type="entry name" value="ECF RNA POLYMERASE SIGMA FACTOR SIGM"/>
    <property type="match status" value="1"/>
</dbReference>
<dbReference type="CDD" id="cd06171">
    <property type="entry name" value="Sigma70_r4"/>
    <property type="match status" value="1"/>
</dbReference>
<dbReference type="InterPro" id="IPR036388">
    <property type="entry name" value="WH-like_DNA-bd_sf"/>
</dbReference>
<dbReference type="AlphaFoldDB" id="A0A8J3KME3"/>
<dbReference type="InterPro" id="IPR014325">
    <property type="entry name" value="RNA_pol_sigma-E_actinobac"/>
</dbReference>
<gene>
    <name evidence="8" type="ORF">Cco03nite_03800</name>
</gene>
<dbReference type="Gene3D" id="1.10.1740.10">
    <property type="match status" value="1"/>
</dbReference>
<keyword evidence="2" id="KW-0805">Transcription regulation</keyword>
<dbReference type="InterPro" id="IPR014284">
    <property type="entry name" value="RNA_pol_sigma-70_dom"/>
</dbReference>
<accession>A0A8J3KME3</accession>
<feature type="domain" description="RNA polymerase sigma factor 70 region 4 type 2" evidence="7">
    <location>
        <begin position="105"/>
        <end position="157"/>
    </location>
</feature>
<keyword evidence="9" id="KW-1185">Reference proteome</keyword>
<dbReference type="Pfam" id="PF04542">
    <property type="entry name" value="Sigma70_r2"/>
    <property type="match status" value="1"/>
</dbReference>
<dbReference type="Pfam" id="PF08281">
    <property type="entry name" value="Sigma70_r4_2"/>
    <property type="match status" value="1"/>
</dbReference>
<dbReference type="GO" id="GO:0006352">
    <property type="term" value="P:DNA-templated transcription initiation"/>
    <property type="evidence" value="ECO:0007669"/>
    <property type="project" value="InterPro"/>
</dbReference>
<evidence type="ECO:0000256" key="5">
    <source>
        <dbReference type="ARBA" id="ARBA00023163"/>
    </source>
</evidence>
<reference evidence="8 9" key="1">
    <citation type="submission" date="2021-01" db="EMBL/GenBank/DDBJ databases">
        <title>Whole genome shotgun sequence of Catellatospora coxensis NBRC 107359.</title>
        <authorList>
            <person name="Komaki H."/>
            <person name="Tamura T."/>
        </authorList>
    </citation>
    <scope>NUCLEOTIDE SEQUENCE [LARGE SCALE GENOMIC DNA]</scope>
    <source>
        <strain evidence="8 9">NBRC 107359</strain>
    </source>
</reference>
<protein>
    <submittedName>
        <fullName evidence="8">RNA polymerase sigma factor</fullName>
    </submittedName>
</protein>
<dbReference type="InterPro" id="IPR039425">
    <property type="entry name" value="RNA_pol_sigma-70-like"/>
</dbReference>
<keyword evidence="5" id="KW-0804">Transcription</keyword>
<dbReference type="GO" id="GO:0003677">
    <property type="term" value="F:DNA binding"/>
    <property type="evidence" value="ECO:0007669"/>
    <property type="project" value="UniProtKB-KW"/>
</dbReference>
<comment type="similarity">
    <text evidence="1">Belongs to the sigma-70 factor family. ECF subfamily.</text>
</comment>
<name>A0A8J3KME3_9ACTN</name>
<evidence type="ECO:0000313" key="8">
    <source>
        <dbReference type="EMBL" id="GIG03680.1"/>
    </source>
</evidence>
<comment type="caution">
    <text evidence="8">The sequence shown here is derived from an EMBL/GenBank/DDBJ whole genome shotgun (WGS) entry which is preliminary data.</text>
</comment>
<dbReference type="InterPro" id="IPR007627">
    <property type="entry name" value="RNA_pol_sigma70_r2"/>
</dbReference>
<dbReference type="InterPro" id="IPR013249">
    <property type="entry name" value="RNA_pol_sigma70_r4_t2"/>
</dbReference>
<proteinExistence type="inferred from homology"/>
<evidence type="ECO:0000256" key="1">
    <source>
        <dbReference type="ARBA" id="ARBA00010641"/>
    </source>
</evidence>
<dbReference type="EMBL" id="BONI01000002">
    <property type="protein sequence ID" value="GIG03680.1"/>
    <property type="molecule type" value="Genomic_DNA"/>
</dbReference>
<evidence type="ECO:0000313" key="9">
    <source>
        <dbReference type="Proteomes" id="UP000630887"/>
    </source>
</evidence>
<dbReference type="RefSeq" id="WP_203688150.1">
    <property type="nucleotide sequence ID" value="NZ_BAAALC010000001.1"/>
</dbReference>
<dbReference type="NCBIfam" id="TIGR02983">
    <property type="entry name" value="SigE-fam_strep"/>
    <property type="match status" value="1"/>
</dbReference>
<evidence type="ECO:0000256" key="3">
    <source>
        <dbReference type="ARBA" id="ARBA00023082"/>
    </source>
</evidence>
<keyword evidence="4" id="KW-0238">DNA-binding</keyword>
<dbReference type="NCBIfam" id="TIGR02937">
    <property type="entry name" value="sigma70-ECF"/>
    <property type="match status" value="1"/>
</dbReference>
<evidence type="ECO:0000256" key="2">
    <source>
        <dbReference type="ARBA" id="ARBA00023015"/>
    </source>
</evidence>
<dbReference type="GO" id="GO:0016987">
    <property type="term" value="F:sigma factor activity"/>
    <property type="evidence" value="ECO:0007669"/>
    <property type="project" value="UniProtKB-KW"/>
</dbReference>
<dbReference type="InterPro" id="IPR013325">
    <property type="entry name" value="RNA_pol_sigma_r2"/>
</dbReference>
<dbReference type="Gene3D" id="1.10.10.10">
    <property type="entry name" value="Winged helix-like DNA-binding domain superfamily/Winged helix DNA-binding domain"/>
    <property type="match status" value="1"/>
</dbReference>
<dbReference type="Proteomes" id="UP000630887">
    <property type="component" value="Unassembled WGS sequence"/>
</dbReference>
<dbReference type="InterPro" id="IPR013324">
    <property type="entry name" value="RNA_pol_sigma_r3/r4-like"/>
</dbReference>
<sequence length="171" mass="19779">MDELAEREFREYVAMRQGALFRVAYLLTGHQQDAEDLLQVTLTKLALHWPRVHRTGSPDGYVRKILYRQHISVWRGRRNRREHAMELLPERGAVDDPAGEAVLRLALARVLNELTRKQRAVVVLRYYEDLPEAEVAALMGTSIGTVRSQVHRTLTRLRVLCPELIYIEEPA</sequence>
<dbReference type="SUPFAM" id="SSF88946">
    <property type="entry name" value="Sigma2 domain of RNA polymerase sigma factors"/>
    <property type="match status" value="1"/>
</dbReference>
<evidence type="ECO:0000256" key="4">
    <source>
        <dbReference type="ARBA" id="ARBA00023125"/>
    </source>
</evidence>
<evidence type="ECO:0000259" key="7">
    <source>
        <dbReference type="Pfam" id="PF08281"/>
    </source>
</evidence>
<organism evidence="8 9">
    <name type="scientific">Catellatospora coxensis</name>
    <dbReference type="NCBI Taxonomy" id="310354"/>
    <lineage>
        <taxon>Bacteria</taxon>
        <taxon>Bacillati</taxon>
        <taxon>Actinomycetota</taxon>
        <taxon>Actinomycetes</taxon>
        <taxon>Micromonosporales</taxon>
        <taxon>Micromonosporaceae</taxon>
        <taxon>Catellatospora</taxon>
    </lineage>
</organism>
<dbReference type="PANTHER" id="PTHR43133">
    <property type="entry name" value="RNA POLYMERASE ECF-TYPE SIGMA FACTO"/>
    <property type="match status" value="1"/>
</dbReference>